<evidence type="ECO:0000313" key="2">
    <source>
        <dbReference type="Proteomes" id="UP000572680"/>
    </source>
</evidence>
<dbReference type="SUPFAM" id="SSF160113">
    <property type="entry name" value="YegP-like"/>
    <property type="match status" value="1"/>
</dbReference>
<name>A0A7W3LX24_ACTNM</name>
<evidence type="ECO:0000313" key="1">
    <source>
        <dbReference type="EMBL" id="MBA8955837.1"/>
    </source>
</evidence>
<dbReference type="RefSeq" id="WP_067830635.1">
    <property type="nucleotide sequence ID" value="NZ_BAAALP010000094.1"/>
</dbReference>
<proteinExistence type="predicted"/>
<dbReference type="InterPro" id="IPR036913">
    <property type="entry name" value="YegP-like_sf"/>
</dbReference>
<evidence type="ECO:0008006" key="3">
    <source>
        <dbReference type="Google" id="ProtNLM"/>
    </source>
</evidence>
<comment type="caution">
    <text evidence="1">The sequence shown here is derived from an EMBL/GenBank/DDBJ whole genome shotgun (WGS) entry which is preliminary data.</text>
</comment>
<organism evidence="1 2">
    <name type="scientific">Actinomadura namibiensis</name>
    <dbReference type="NCBI Taxonomy" id="182080"/>
    <lineage>
        <taxon>Bacteria</taxon>
        <taxon>Bacillati</taxon>
        <taxon>Actinomycetota</taxon>
        <taxon>Actinomycetes</taxon>
        <taxon>Streptosporangiales</taxon>
        <taxon>Thermomonosporaceae</taxon>
        <taxon>Actinomadura</taxon>
    </lineage>
</organism>
<accession>A0A7W3LX24</accession>
<dbReference type="AlphaFoldDB" id="A0A7W3LX24"/>
<keyword evidence="2" id="KW-1185">Reference proteome</keyword>
<reference evidence="1 2" key="1">
    <citation type="submission" date="2020-08" db="EMBL/GenBank/DDBJ databases">
        <title>Genomic Encyclopedia of Type Strains, Phase IV (KMG-IV): sequencing the most valuable type-strain genomes for metagenomic binning, comparative biology and taxonomic classification.</title>
        <authorList>
            <person name="Goeker M."/>
        </authorList>
    </citation>
    <scope>NUCLEOTIDE SEQUENCE [LARGE SCALE GENOMIC DNA]</scope>
    <source>
        <strain evidence="1 2">DSM 44197</strain>
    </source>
</reference>
<dbReference type="EMBL" id="JACJIA010000013">
    <property type="protein sequence ID" value="MBA8955837.1"/>
    <property type="molecule type" value="Genomic_DNA"/>
</dbReference>
<sequence length="65" mass="7319">MAWSWRLERADGQTVGTSDETFTTQADAETWVGEKWRALREEGVAQVSLLDGDKVVYTMSLADPR</sequence>
<protein>
    <recommendedName>
        <fullName evidence="3">DUF1508 domain-containing protein</fullName>
    </recommendedName>
</protein>
<gene>
    <name evidence="1" type="ORF">HNR61_007519</name>
</gene>
<dbReference type="Proteomes" id="UP000572680">
    <property type="component" value="Unassembled WGS sequence"/>
</dbReference>